<keyword evidence="3" id="KW-1185">Reference proteome</keyword>
<gene>
    <name evidence="2" type="ORF">MM59RIKEN_07100</name>
</gene>
<keyword evidence="1" id="KW-0472">Membrane</keyword>
<feature type="transmembrane region" description="Helical" evidence="1">
    <location>
        <begin position="33"/>
        <end position="49"/>
    </location>
</feature>
<dbReference type="KEGG" id="pfaa:MM59RIKEN_07100"/>
<evidence type="ECO:0000313" key="3">
    <source>
        <dbReference type="Proteomes" id="UP000679848"/>
    </source>
</evidence>
<dbReference type="RefSeq" id="WP_213542658.1">
    <property type="nucleotide sequence ID" value="NZ_AP023420.1"/>
</dbReference>
<organism evidence="2 3">
    <name type="scientific">Pusillibacter faecalis</name>
    <dbReference type="NCBI Taxonomy" id="2714358"/>
    <lineage>
        <taxon>Bacteria</taxon>
        <taxon>Bacillati</taxon>
        <taxon>Bacillota</taxon>
        <taxon>Clostridia</taxon>
        <taxon>Eubacteriales</taxon>
        <taxon>Oscillospiraceae</taxon>
        <taxon>Pusillibacter</taxon>
    </lineage>
</organism>
<reference evidence="2" key="1">
    <citation type="submission" date="2020-09" db="EMBL/GenBank/DDBJ databases">
        <title>New species isolated from human feces.</title>
        <authorList>
            <person name="Kitahara M."/>
            <person name="Shigeno Y."/>
            <person name="Shime M."/>
            <person name="Matsumoto Y."/>
            <person name="Nakamura S."/>
            <person name="Motooka D."/>
            <person name="Fukuoka S."/>
            <person name="Nishikawa H."/>
            <person name="Benno Y."/>
        </authorList>
    </citation>
    <scope>NUCLEOTIDE SEQUENCE</scope>
    <source>
        <strain evidence="2">MM59</strain>
    </source>
</reference>
<dbReference type="AlphaFoldDB" id="A0A810QCQ9"/>
<keyword evidence="1" id="KW-1133">Transmembrane helix</keyword>
<evidence type="ECO:0000313" key="2">
    <source>
        <dbReference type="EMBL" id="BCK83391.1"/>
    </source>
</evidence>
<sequence length="271" mass="28905">MSLNSETPFTMPVVPAGSTSGNGGGGMGWGNDGSWWIIILFLFIFAGGWNRGNWGGNGNGATPSGSGAIDNYVLASDFAQVERKLDTVQQGLCDGFYTTAQQINGLNTAVLTNGNATQMAIMQGNNALQAQIADCCCTNRYDALQNANATQAMIQANTTQGVMNTTAIQNQIQNCCCDIEKSTMQTRFEAQQMNCNTLQAIDRVGDRIIDYLAADKAQALRDENQALRLAASQQAQNNYLVNQLRPCPVPAYQVPNPYAGCGCYSSCGCGC</sequence>
<protein>
    <submittedName>
        <fullName evidence="2">Uncharacterized protein</fullName>
    </submittedName>
</protein>
<proteinExistence type="predicted"/>
<name>A0A810QCQ9_9FIRM</name>
<accession>A0A810QCQ9</accession>
<keyword evidence="1" id="KW-0812">Transmembrane</keyword>
<evidence type="ECO:0000256" key="1">
    <source>
        <dbReference type="SAM" id="Phobius"/>
    </source>
</evidence>
<dbReference type="Proteomes" id="UP000679848">
    <property type="component" value="Chromosome"/>
</dbReference>
<dbReference type="EMBL" id="AP023420">
    <property type="protein sequence ID" value="BCK83391.1"/>
    <property type="molecule type" value="Genomic_DNA"/>
</dbReference>